<dbReference type="Proteomes" id="UP000294963">
    <property type="component" value="Unassembled WGS sequence"/>
</dbReference>
<dbReference type="Gene3D" id="3.60.40.10">
    <property type="entry name" value="PPM-type phosphatase domain"/>
    <property type="match status" value="1"/>
</dbReference>
<dbReference type="Pfam" id="PF13672">
    <property type="entry name" value="PP2C_2"/>
    <property type="match status" value="1"/>
</dbReference>
<protein>
    <submittedName>
        <fullName evidence="2">Protein phosphatase 2C-like protein</fullName>
    </submittedName>
</protein>
<sequence length="615" mass="68804">MKSLEHIVFDILRHPETQSDPAFIAFIHKNPNHIMTLLKLVEHMQRHDQNLDQEHSQKLDQKSDEKLDQLHSQKLDEKHSQNALLIEPVSARVSPDTTSLNKAETLSSVAHQPTPSSSSLAGALDIAPESLAKKPLPQPTSSPQPALHVEQKLNTDPTQDVGLVQGLCHDQQAQMIDNVSVAIESDADLIPELSSINDPQPQGANMTSITPAPTYRFQVNNARVGQDYQAQIKVVYPEQAQIQFVADSFVFPEGLALRFDAENNRLHGTVALAQDSVFHFQFSTARQPEQILQGSCKISVIADPRSLWQINEPATESVFRKAHVDSQRIKHPQFNIVAASRRGRSHEHAGTFRDDDFSILNIAQSDWSVLCLADGAGSASYSREGARIAVENVRSLMQQFFNPAKLVELDQILAQWKIGNQGPHNNQLAQQIHAQFYQQYHLIYKTILEQIDVQALAMDCHAKQFSTTLLIAVLKHQAEQTFICTFSVGDGVIAAYSPQQIRLMNVADSGEFAGQTKFLDKSIQHDFANRIKMGYFNQIEALYLMTDGISDPKFETEQGLAEVEKWHALHQALAPIVKAEDAEQQLLEWMHFFKPGHHDDRSMIVLSDRSSAVEG</sequence>
<comment type="caution">
    <text evidence="2">The sequence shown here is derived from an EMBL/GenBank/DDBJ whole genome shotgun (WGS) entry which is preliminary data.</text>
</comment>
<proteinExistence type="predicted"/>
<dbReference type="SUPFAM" id="SSF81606">
    <property type="entry name" value="PP2C-like"/>
    <property type="match status" value="1"/>
</dbReference>
<organism evidence="2 3">
    <name type="scientific">Acinetobacter calcoaceticus</name>
    <dbReference type="NCBI Taxonomy" id="471"/>
    <lineage>
        <taxon>Bacteria</taxon>
        <taxon>Pseudomonadati</taxon>
        <taxon>Pseudomonadota</taxon>
        <taxon>Gammaproteobacteria</taxon>
        <taxon>Moraxellales</taxon>
        <taxon>Moraxellaceae</taxon>
        <taxon>Acinetobacter</taxon>
        <taxon>Acinetobacter calcoaceticus/baumannii complex</taxon>
    </lineage>
</organism>
<gene>
    <name evidence="2" type="ORF">EC844_11349</name>
</gene>
<reference evidence="2 3" key="1">
    <citation type="submission" date="2019-03" db="EMBL/GenBank/DDBJ databases">
        <title>Genomic analyses of the natural microbiome of Caenorhabditis elegans.</title>
        <authorList>
            <person name="Samuel B."/>
        </authorList>
    </citation>
    <scope>NUCLEOTIDE SEQUENCE [LARGE SCALE GENOMIC DNA]</scope>
    <source>
        <strain evidence="2 3">JUb89</strain>
    </source>
</reference>
<name>A0A4R1XSC4_ACICA</name>
<dbReference type="InterPro" id="IPR036457">
    <property type="entry name" value="PPM-type-like_dom_sf"/>
</dbReference>
<evidence type="ECO:0000313" key="3">
    <source>
        <dbReference type="Proteomes" id="UP000294963"/>
    </source>
</evidence>
<dbReference type="InterPro" id="IPR001932">
    <property type="entry name" value="PPM-type_phosphatase-like_dom"/>
</dbReference>
<accession>A0A4R1XSC4</accession>
<dbReference type="OrthoDB" id="963478at2"/>
<dbReference type="AlphaFoldDB" id="A0A4R1XSC4"/>
<evidence type="ECO:0000313" key="2">
    <source>
        <dbReference type="EMBL" id="TCM66449.1"/>
    </source>
</evidence>
<evidence type="ECO:0000259" key="1">
    <source>
        <dbReference type="Pfam" id="PF13672"/>
    </source>
</evidence>
<feature type="domain" description="PPM-type phosphatase" evidence="1">
    <location>
        <begin position="342"/>
        <end position="590"/>
    </location>
</feature>
<dbReference type="EMBL" id="SLVJ01000013">
    <property type="protein sequence ID" value="TCM66449.1"/>
    <property type="molecule type" value="Genomic_DNA"/>
</dbReference>
<keyword evidence="3" id="KW-1185">Reference proteome</keyword>